<proteinExistence type="predicted"/>
<gene>
    <name evidence="3" type="ORF">HCN51_28490</name>
</gene>
<feature type="region of interest" description="Disordered" evidence="1">
    <location>
        <begin position="79"/>
        <end position="103"/>
    </location>
</feature>
<feature type="transmembrane region" description="Helical" evidence="2">
    <location>
        <begin position="259"/>
        <end position="280"/>
    </location>
</feature>
<keyword evidence="2" id="KW-1133">Transmembrane helix</keyword>
<feature type="transmembrane region" description="Helical" evidence="2">
    <location>
        <begin position="352"/>
        <end position="378"/>
    </location>
</feature>
<evidence type="ECO:0008006" key="5">
    <source>
        <dbReference type="Google" id="ProtNLM"/>
    </source>
</evidence>
<evidence type="ECO:0000256" key="1">
    <source>
        <dbReference type="SAM" id="MobiDB-lite"/>
    </source>
</evidence>
<feature type="transmembrane region" description="Helical" evidence="2">
    <location>
        <begin position="531"/>
        <end position="552"/>
    </location>
</feature>
<feature type="transmembrane region" description="Helical" evidence="2">
    <location>
        <begin position="445"/>
        <end position="465"/>
    </location>
</feature>
<feature type="transmembrane region" description="Helical" evidence="2">
    <location>
        <begin position="319"/>
        <end position="340"/>
    </location>
</feature>
<evidence type="ECO:0000313" key="4">
    <source>
        <dbReference type="Proteomes" id="UP000696294"/>
    </source>
</evidence>
<comment type="caution">
    <text evidence="3">The sequence shown here is derived from an EMBL/GenBank/DDBJ whole genome shotgun (WGS) entry which is preliminary data.</text>
</comment>
<dbReference type="Proteomes" id="UP000696294">
    <property type="component" value="Unassembled WGS sequence"/>
</dbReference>
<feature type="transmembrane region" description="Helical" evidence="2">
    <location>
        <begin position="174"/>
        <end position="195"/>
    </location>
</feature>
<evidence type="ECO:0000313" key="3">
    <source>
        <dbReference type="EMBL" id="NJP93338.1"/>
    </source>
</evidence>
<feature type="transmembrane region" description="Helical" evidence="2">
    <location>
        <begin position="507"/>
        <end position="524"/>
    </location>
</feature>
<feature type="transmembrane region" description="Helical" evidence="2">
    <location>
        <begin position="141"/>
        <end position="162"/>
    </location>
</feature>
<protein>
    <recommendedName>
        <fullName evidence="5">Glycosyltransferase RgtA/B/C/D-like domain-containing protein</fullName>
    </recommendedName>
</protein>
<dbReference type="RefSeq" id="WP_168013347.1">
    <property type="nucleotide sequence ID" value="NZ_JAATEP010000022.1"/>
</dbReference>
<reference evidence="3 4" key="1">
    <citation type="submission" date="2020-03" db="EMBL/GenBank/DDBJ databases">
        <title>WGS of actinomycetes isolated from Thailand.</title>
        <authorList>
            <person name="Thawai C."/>
        </authorList>
    </citation>
    <scope>NUCLEOTIDE SEQUENCE [LARGE SCALE GENOMIC DNA]</scope>
    <source>
        <strain evidence="3 4">FMUSA5-5</strain>
    </source>
</reference>
<accession>A0ABX1B698</accession>
<feature type="transmembrane region" description="Helical" evidence="2">
    <location>
        <begin position="286"/>
        <end position="307"/>
    </location>
</feature>
<keyword evidence="2" id="KW-0812">Transmembrane</keyword>
<keyword evidence="2" id="KW-0472">Membrane</keyword>
<feature type="transmembrane region" description="Helical" evidence="2">
    <location>
        <begin position="21"/>
        <end position="43"/>
    </location>
</feature>
<feature type="transmembrane region" description="Helical" evidence="2">
    <location>
        <begin position="49"/>
        <end position="68"/>
    </location>
</feature>
<sequence length="754" mass="79624">MTPAVPRGPLVRWRVSPGRGAWVPVALVCAGAVAAFLWCGVSARDLCAFAAYVLGGVALPGTLLWRALAWRERTAVREDGAGRERTAAREDGAGAGRERTAAREGGAGRGWAAAEEVAGGLALGYAVEVLAYIPARAAGMPLLVVLPPVVVVGAFACVPGLRRHWRREAGGERVPVWCAWVLAGIVAFLIGWSALFQFRVPVEAGYVDLPYHLALVGEVKRHAPPTMPAVLGEPLAYHWFVYADLAATSWVTGVEPVTLVYRLAMLPMAAAMVVLVAAVGRRLGGSWGAGAAAAGVTYFLFSPELVAEVVFSSRSMFTVWTSPTQTFGALLFAALVLLLTGDGRTRWVVPGVLLVALTGAKATYLPLLLAGLLVVIAVRWVVARRVPGRWLGVAGLTLACLLFAQLVLFGRGAQGMSVSPLATARTVWGAVADVGMPEPASVSPVPLVVLTGVHLFCLACVWGGVAGLGRRALEPAVLLLLGIGAAGIGATLVFGHPAESQLYFLEAARPYLSVAAVCGVLAAARTSWVRVAKLAGTGAVAALVVAHVGFLGGALERVVAPYLVLGAGALAVLVGARRRGAVPVVAVLAGFALPTSVRDVAGHVLPSAQWRERLIPEGALEAGRWLRAHSSPDDVVATDLHCRHDWWQVCDSRHFWVSGFSERRVLVEGWAYAESTLSRARPFVRSYLAVPFADPGRLAANDAVFRAPTAANVRTLAQKYGVKWLFTGINPELGKYARLRFQNGTSSVYELPER</sequence>
<evidence type="ECO:0000256" key="2">
    <source>
        <dbReference type="SAM" id="Phobius"/>
    </source>
</evidence>
<feature type="transmembrane region" description="Helical" evidence="2">
    <location>
        <begin position="558"/>
        <end position="576"/>
    </location>
</feature>
<feature type="transmembrane region" description="Helical" evidence="2">
    <location>
        <begin position="477"/>
        <end position="495"/>
    </location>
</feature>
<name>A0ABX1B698_9ACTN</name>
<feature type="compositionally biased region" description="Basic and acidic residues" evidence="1">
    <location>
        <begin position="79"/>
        <end position="102"/>
    </location>
</feature>
<organism evidence="3 4">
    <name type="scientific">Nonomuraea composti</name>
    <dbReference type="NCBI Taxonomy" id="2720023"/>
    <lineage>
        <taxon>Bacteria</taxon>
        <taxon>Bacillati</taxon>
        <taxon>Actinomycetota</taxon>
        <taxon>Actinomycetes</taxon>
        <taxon>Streptosporangiales</taxon>
        <taxon>Streptosporangiaceae</taxon>
        <taxon>Nonomuraea</taxon>
    </lineage>
</organism>
<keyword evidence="4" id="KW-1185">Reference proteome</keyword>
<dbReference type="EMBL" id="JAATEP010000022">
    <property type="protein sequence ID" value="NJP93338.1"/>
    <property type="molecule type" value="Genomic_DNA"/>
</dbReference>
<feature type="transmembrane region" description="Helical" evidence="2">
    <location>
        <begin position="390"/>
        <end position="410"/>
    </location>
</feature>